<sequence>MLDAGAGYSSYLWSTGEMTQTITVNQGGDYDVTVFNADGCDSTATITVIESDVAVIERIDIGQFEVNTNQLTAIVTGSGDYEYSLDDFVYQDSPRFNNLYPGYYTIYVKDKNGCGTVSMDAVIIGGPPYFTPNQDGYHDTWQVIAIETVPDANIYIFDRYGKLIKQIDAQGIGWDGTYNGNPMPSSDYWYLVELSDGRSFKGHFALKR</sequence>
<dbReference type="EMBL" id="BBNT01000047">
    <property type="protein sequence ID" value="GAL77133.1"/>
    <property type="molecule type" value="Genomic_DNA"/>
</dbReference>
<dbReference type="NCBIfam" id="TIGR04131">
    <property type="entry name" value="Bac_Flav_CTERM"/>
    <property type="match status" value="1"/>
</dbReference>
<comment type="caution">
    <text evidence="1">The sequence shown here is derived from an EMBL/GenBank/DDBJ whole genome shotgun (WGS) entry which is preliminary data.</text>
</comment>
<name>A0A090WLQ2_NONUL</name>
<evidence type="ECO:0000313" key="2">
    <source>
        <dbReference type="Proteomes" id="UP000029647"/>
    </source>
</evidence>
<reference evidence="1 2" key="1">
    <citation type="journal article" date="2014" name="Genome Announc.">
        <title>Draft Genome Sequences of Marine Flavobacterium Nonlabens Strains NR17, NR24, NR27, NR32, NR33, and Ara13.</title>
        <authorList>
            <person name="Nakanishi M."/>
            <person name="Meirelles P."/>
            <person name="Suzuki R."/>
            <person name="Takatani N."/>
            <person name="Mino S."/>
            <person name="Suda W."/>
            <person name="Oshima K."/>
            <person name="Hattori M."/>
            <person name="Ohkuma M."/>
            <person name="Hosokawa M."/>
            <person name="Miyashita K."/>
            <person name="Thompson F.L."/>
            <person name="Niwa A."/>
            <person name="Sawabe T."/>
            <person name="Sawabe T."/>
        </authorList>
    </citation>
    <scope>NUCLEOTIDE SEQUENCE [LARGE SCALE GENOMIC DNA]</scope>
    <source>
        <strain evidence="2">JCM19275</strain>
    </source>
</reference>
<gene>
    <name evidence="1" type="ORF">JCM19275_2132</name>
</gene>
<protein>
    <submittedName>
        <fullName evidence="1">Internalin</fullName>
    </submittedName>
</protein>
<dbReference type="InterPro" id="IPR026341">
    <property type="entry name" value="T9SS_type_B"/>
</dbReference>
<dbReference type="Pfam" id="PF13585">
    <property type="entry name" value="CHU_C"/>
    <property type="match status" value="1"/>
</dbReference>
<evidence type="ECO:0000313" key="1">
    <source>
        <dbReference type="EMBL" id="GAL77133.1"/>
    </source>
</evidence>
<dbReference type="AlphaFoldDB" id="A0A090WLQ2"/>
<proteinExistence type="predicted"/>
<dbReference type="Proteomes" id="UP000029647">
    <property type="component" value="Unassembled WGS sequence"/>
</dbReference>
<accession>A0A090WLQ2</accession>
<organism evidence="1 2">
    <name type="scientific">Nonlabens ulvanivorans</name>
    <name type="common">Persicivirga ulvanivorans</name>
    <dbReference type="NCBI Taxonomy" id="906888"/>
    <lineage>
        <taxon>Bacteria</taxon>
        <taxon>Pseudomonadati</taxon>
        <taxon>Bacteroidota</taxon>
        <taxon>Flavobacteriia</taxon>
        <taxon>Flavobacteriales</taxon>
        <taxon>Flavobacteriaceae</taxon>
        <taxon>Nonlabens</taxon>
    </lineage>
</organism>